<feature type="transmembrane region" description="Helical" evidence="1">
    <location>
        <begin position="210"/>
        <end position="232"/>
    </location>
</feature>
<evidence type="ECO:0000313" key="3">
    <source>
        <dbReference type="Proteomes" id="UP000178098"/>
    </source>
</evidence>
<feature type="transmembrane region" description="Helical" evidence="1">
    <location>
        <begin position="73"/>
        <end position="96"/>
    </location>
</feature>
<keyword evidence="1" id="KW-0812">Transmembrane</keyword>
<feature type="transmembrane region" description="Helical" evidence="1">
    <location>
        <begin position="116"/>
        <end position="136"/>
    </location>
</feature>
<dbReference type="AlphaFoldDB" id="A0A1F7HKT4"/>
<evidence type="ECO:0000256" key="1">
    <source>
        <dbReference type="SAM" id="Phobius"/>
    </source>
</evidence>
<dbReference type="EMBL" id="MFZT01000007">
    <property type="protein sequence ID" value="OGK31837.1"/>
    <property type="molecule type" value="Genomic_DNA"/>
</dbReference>
<feature type="transmembrane region" description="Helical" evidence="1">
    <location>
        <begin position="43"/>
        <end position="61"/>
    </location>
</feature>
<keyword evidence="1" id="KW-0472">Membrane</keyword>
<feature type="transmembrane region" description="Helical" evidence="1">
    <location>
        <begin position="180"/>
        <end position="198"/>
    </location>
</feature>
<keyword evidence="1" id="KW-1133">Transmembrane helix</keyword>
<sequence length="273" mass="30994">MSDIIRSKSTVLAVVIFSTLTLWWLLIRFVLPADSFQDQLFAASYGVMALYGALCGFYFARKYGFTRSLMGKAIIGFSLGLLAQEFGQLAYSYYIYFKGIEVPYPSIGDIGYFGSIPFYIYGVVHLAEASGINFSLKKISNQLQAIVVPLLLLLTSYFIFLQDYTFDVTQPLTISLDFGYPLGQVVYVSIALMTYMLSYRILGGIMRTRIFVVLFALCVQYMADYTFLVQAMQEVWKVGEINDYMYLLSYFVMSIALINLRISVVRSKLSQQT</sequence>
<dbReference type="Proteomes" id="UP000178098">
    <property type="component" value="Unassembled WGS sequence"/>
</dbReference>
<evidence type="ECO:0000313" key="2">
    <source>
        <dbReference type="EMBL" id="OGK31837.1"/>
    </source>
</evidence>
<protein>
    <submittedName>
        <fullName evidence="2">Uncharacterized protein</fullName>
    </submittedName>
</protein>
<feature type="transmembrane region" description="Helical" evidence="1">
    <location>
        <begin position="143"/>
        <end position="160"/>
    </location>
</feature>
<organism evidence="2 3">
    <name type="scientific">Candidatus Roizmanbacteria bacterium RIFCSPHIGHO2_02_FULL_43_11</name>
    <dbReference type="NCBI Taxonomy" id="1802043"/>
    <lineage>
        <taxon>Bacteria</taxon>
        <taxon>Candidatus Roizmaniibacteriota</taxon>
    </lineage>
</organism>
<feature type="transmembrane region" description="Helical" evidence="1">
    <location>
        <begin position="244"/>
        <end position="262"/>
    </location>
</feature>
<accession>A0A1F7HKT4</accession>
<feature type="transmembrane region" description="Helical" evidence="1">
    <location>
        <begin position="12"/>
        <end position="31"/>
    </location>
</feature>
<gene>
    <name evidence="2" type="ORF">A3D08_01610</name>
</gene>
<comment type="caution">
    <text evidence="2">The sequence shown here is derived from an EMBL/GenBank/DDBJ whole genome shotgun (WGS) entry which is preliminary data.</text>
</comment>
<name>A0A1F7HKT4_9BACT</name>
<reference evidence="2 3" key="1">
    <citation type="journal article" date="2016" name="Nat. Commun.">
        <title>Thousands of microbial genomes shed light on interconnected biogeochemical processes in an aquifer system.</title>
        <authorList>
            <person name="Anantharaman K."/>
            <person name="Brown C.T."/>
            <person name="Hug L.A."/>
            <person name="Sharon I."/>
            <person name="Castelle C.J."/>
            <person name="Probst A.J."/>
            <person name="Thomas B.C."/>
            <person name="Singh A."/>
            <person name="Wilkins M.J."/>
            <person name="Karaoz U."/>
            <person name="Brodie E.L."/>
            <person name="Williams K.H."/>
            <person name="Hubbard S.S."/>
            <person name="Banfield J.F."/>
        </authorList>
    </citation>
    <scope>NUCLEOTIDE SEQUENCE [LARGE SCALE GENOMIC DNA]</scope>
</reference>
<proteinExistence type="predicted"/>